<proteinExistence type="inferred from homology"/>
<evidence type="ECO:0000313" key="10">
    <source>
        <dbReference type="EMBL" id="TDW12639.1"/>
    </source>
</evidence>
<evidence type="ECO:0000256" key="7">
    <source>
        <dbReference type="HAMAP-Rule" id="MF_00001"/>
    </source>
</evidence>
<dbReference type="InterPro" id="IPR006130">
    <property type="entry name" value="Asp/Orn_carbamoylTrfase"/>
</dbReference>
<dbReference type="PROSITE" id="PS00097">
    <property type="entry name" value="CARBAMOYLTRANSFERASE"/>
    <property type="match status" value="1"/>
</dbReference>
<evidence type="ECO:0000256" key="6">
    <source>
        <dbReference type="ARBA" id="ARBA00048859"/>
    </source>
</evidence>
<feature type="binding site" evidence="7">
    <location>
        <position position="79"/>
    </location>
    <ligand>
        <name>L-aspartate</name>
        <dbReference type="ChEBI" id="CHEBI:29991"/>
    </ligand>
</feature>
<evidence type="ECO:0000256" key="5">
    <source>
        <dbReference type="ARBA" id="ARBA00043884"/>
    </source>
</evidence>
<dbReference type="UniPathway" id="UPA00070">
    <property type="reaction ID" value="UER00116"/>
</dbReference>
<keyword evidence="4 7" id="KW-0665">Pyrimidine biosynthesis</keyword>
<dbReference type="SUPFAM" id="SSF53671">
    <property type="entry name" value="Aspartate/ornithine carbamoyltransferase"/>
    <property type="match status" value="1"/>
</dbReference>
<comment type="pathway">
    <text evidence="1 7">Pyrimidine metabolism; UMP biosynthesis via de novo pathway; (S)-dihydroorotate from bicarbonate: step 2/3.</text>
</comment>
<dbReference type="GO" id="GO:0006207">
    <property type="term" value="P:'de novo' pyrimidine nucleobase biosynthetic process"/>
    <property type="evidence" value="ECO:0007669"/>
    <property type="project" value="InterPro"/>
</dbReference>
<dbReference type="HAMAP" id="MF_00001">
    <property type="entry name" value="Asp_carb_tr"/>
    <property type="match status" value="1"/>
</dbReference>
<feature type="binding site" evidence="7">
    <location>
        <position position="251"/>
    </location>
    <ligand>
        <name>carbamoyl phosphate</name>
        <dbReference type="ChEBI" id="CHEBI:58228"/>
    </ligand>
</feature>
<feature type="binding site" evidence="7">
    <location>
        <position position="209"/>
    </location>
    <ligand>
        <name>L-aspartate</name>
        <dbReference type="ChEBI" id="CHEBI:29991"/>
    </ligand>
</feature>
<comment type="catalytic activity">
    <reaction evidence="6 7">
        <text>carbamoyl phosphate + L-aspartate = N-carbamoyl-L-aspartate + phosphate + H(+)</text>
        <dbReference type="Rhea" id="RHEA:20013"/>
        <dbReference type="ChEBI" id="CHEBI:15378"/>
        <dbReference type="ChEBI" id="CHEBI:29991"/>
        <dbReference type="ChEBI" id="CHEBI:32814"/>
        <dbReference type="ChEBI" id="CHEBI:43474"/>
        <dbReference type="ChEBI" id="CHEBI:58228"/>
        <dbReference type="EC" id="2.1.3.2"/>
    </reaction>
</comment>
<dbReference type="AlphaFoldDB" id="A0A4R7ZA25"/>
<keyword evidence="11" id="KW-1185">Reference proteome</keyword>
<evidence type="ECO:0000259" key="9">
    <source>
        <dbReference type="Pfam" id="PF02729"/>
    </source>
</evidence>
<dbReference type="EMBL" id="SODD01000051">
    <property type="protein sequence ID" value="TDW12639.1"/>
    <property type="molecule type" value="Genomic_DNA"/>
</dbReference>
<dbReference type="PRINTS" id="PR00100">
    <property type="entry name" value="AOTCASE"/>
</dbReference>
<feature type="binding site" evidence="7">
    <location>
        <position position="128"/>
    </location>
    <ligand>
        <name>carbamoyl phosphate</name>
        <dbReference type="ChEBI" id="CHEBI:58228"/>
    </ligand>
</feature>
<gene>
    <name evidence="7" type="primary">pyrB</name>
    <name evidence="10" type="ORF">EDD63_1518</name>
</gene>
<dbReference type="InterPro" id="IPR006132">
    <property type="entry name" value="Asp/Orn_carbamoyltranf_P-bd"/>
</dbReference>
<dbReference type="GO" id="GO:0016597">
    <property type="term" value="F:amino acid binding"/>
    <property type="evidence" value="ECO:0007669"/>
    <property type="project" value="InterPro"/>
</dbReference>
<evidence type="ECO:0000256" key="2">
    <source>
        <dbReference type="ARBA" id="ARBA00008896"/>
    </source>
</evidence>
<evidence type="ECO:0000256" key="1">
    <source>
        <dbReference type="ARBA" id="ARBA00004852"/>
    </source>
</evidence>
<feature type="binding site" evidence="7">
    <location>
        <position position="51"/>
    </location>
    <ligand>
        <name>carbamoyl phosphate</name>
        <dbReference type="ChEBI" id="CHEBI:58228"/>
    </ligand>
</feature>
<dbReference type="GO" id="GO:0006520">
    <property type="term" value="P:amino acid metabolic process"/>
    <property type="evidence" value="ECO:0007669"/>
    <property type="project" value="InterPro"/>
</dbReference>
<dbReference type="NCBIfam" id="NF002032">
    <property type="entry name" value="PRK00856.1"/>
    <property type="match status" value="1"/>
</dbReference>
<dbReference type="RefSeq" id="WP_134171129.1">
    <property type="nucleotide sequence ID" value="NZ_SODD01000051.1"/>
</dbReference>
<dbReference type="GO" id="GO:0004070">
    <property type="term" value="F:aspartate carbamoyltransferase activity"/>
    <property type="evidence" value="ECO:0007669"/>
    <property type="project" value="UniProtKB-UniRule"/>
</dbReference>
<reference evidence="10 11" key="1">
    <citation type="submission" date="2019-03" db="EMBL/GenBank/DDBJ databases">
        <title>Genomic Encyclopedia of Type Strains, Phase IV (KMG-IV): sequencing the most valuable type-strain genomes for metagenomic binning, comparative biology and taxonomic classification.</title>
        <authorList>
            <person name="Goeker M."/>
        </authorList>
    </citation>
    <scope>NUCLEOTIDE SEQUENCE [LARGE SCALE GENOMIC DNA]</scope>
    <source>
        <strain evidence="10 11">DSM 28867</strain>
    </source>
</reference>
<comment type="caution">
    <text evidence="10">The sequence shown here is derived from an EMBL/GenBank/DDBJ whole genome shotgun (WGS) entry which is preliminary data.</text>
</comment>
<feature type="domain" description="Aspartate/ornithine carbamoyltransferase Asp/Orn-binding" evidence="8">
    <location>
        <begin position="148"/>
        <end position="287"/>
    </location>
</feature>
<dbReference type="GO" id="GO:0005829">
    <property type="term" value="C:cytosol"/>
    <property type="evidence" value="ECO:0007669"/>
    <property type="project" value="TreeGrafter"/>
</dbReference>
<dbReference type="Gene3D" id="3.40.50.1370">
    <property type="entry name" value="Aspartate/ornithine carbamoyltransferase"/>
    <property type="match status" value="2"/>
</dbReference>
<dbReference type="Proteomes" id="UP000294743">
    <property type="component" value="Unassembled WGS sequence"/>
</dbReference>
<comment type="similarity">
    <text evidence="2 7">Belongs to the aspartate/ornithine carbamoyltransferase superfamily. ATCase family.</text>
</comment>
<dbReference type="FunFam" id="3.40.50.1370:FF:000011">
    <property type="entry name" value="Aspartate carbamoyltransferase"/>
    <property type="match status" value="1"/>
</dbReference>
<dbReference type="PRINTS" id="PR00101">
    <property type="entry name" value="ATCASE"/>
</dbReference>
<feature type="binding site" evidence="7">
    <location>
        <position position="250"/>
    </location>
    <ligand>
        <name>carbamoyl phosphate</name>
        <dbReference type="ChEBI" id="CHEBI:58228"/>
    </ligand>
</feature>
<feature type="binding site" evidence="7">
    <location>
        <position position="52"/>
    </location>
    <ligand>
        <name>carbamoyl phosphate</name>
        <dbReference type="ChEBI" id="CHEBI:58228"/>
    </ligand>
</feature>
<comment type="function">
    <text evidence="5 7">Catalyzes the condensation of carbamoyl phosphate and aspartate to form carbamoyl aspartate and inorganic phosphate, the committed step in the de novo pyrimidine nucleotide biosynthesis pathway.</text>
</comment>
<dbReference type="NCBIfam" id="TIGR00670">
    <property type="entry name" value="asp_carb_tr"/>
    <property type="match status" value="1"/>
</dbReference>
<dbReference type="EC" id="2.1.3.2" evidence="7"/>
<dbReference type="Pfam" id="PF00185">
    <property type="entry name" value="OTCace"/>
    <property type="match status" value="1"/>
</dbReference>
<organism evidence="10 11">
    <name type="scientific">Breznakia blatticola</name>
    <dbReference type="NCBI Taxonomy" id="1754012"/>
    <lineage>
        <taxon>Bacteria</taxon>
        <taxon>Bacillati</taxon>
        <taxon>Bacillota</taxon>
        <taxon>Erysipelotrichia</taxon>
        <taxon>Erysipelotrichales</taxon>
        <taxon>Erysipelotrichaceae</taxon>
        <taxon>Breznakia</taxon>
    </lineage>
</organism>
<dbReference type="GO" id="GO:0044205">
    <property type="term" value="P:'de novo' UMP biosynthetic process"/>
    <property type="evidence" value="ECO:0007669"/>
    <property type="project" value="UniProtKB-UniRule"/>
</dbReference>
<feature type="binding site" evidence="7">
    <location>
        <position position="161"/>
    </location>
    <ligand>
        <name>L-aspartate</name>
        <dbReference type="ChEBI" id="CHEBI:29991"/>
    </ligand>
</feature>
<keyword evidence="3 7" id="KW-0808">Transferase</keyword>
<dbReference type="OrthoDB" id="9774690at2"/>
<dbReference type="Pfam" id="PF02729">
    <property type="entry name" value="OTCace_N"/>
    <property type="match status" value="1"/>
</dbReference>
<feature type="domain" description="Aspartate/ornithine carbamoyltransferase carbamoyl-P binding" evidence="9">
    <location>
        <begin position="3"/>
        <end position="141"/>
    </location>
</feature>
<sequence length="294" mass="34058">MYKSLLTMSDLSNKDIINILHDAKKFSTSHKDWHFTKSYLVANLFFEPSTRTHYSFVSAEYGLNCKVVDFNANASSLKKGESLYDTIKTFQMLGYEAMVIRHPEDEYFKQLESIDVPMINAGDGCGNHPSQCLLDLYTIYEHFQTFEDLNVVIVGDIAHSRVAKSNDEALTRLGANVKFAGPKKWMIDTKRYMDLDQACKWADVVMLLRIQHERHEQETALSKDTYLDMYGLTKQRYETLKEKTIVMHPAPVNRQVEIDSDLVEASKSRIFKQMENGVYVRKAMLKYVLQEEFE</sequence>
<feature type="binding site" evidence="7">
    <location>
        <position position="101"/>
    </location>
    <ligand>
        <name>carbamoyl phosphate</name>
        <dbReference type="ChEBI" id="CHEBI:58228"/>
    </ligand>
</feature>
<evidence type="ECO:0000259" key="8">
    <source>
        <dbReference type="Pfam" id="PF00185"/>
    </source>
</evidence>
<protein>
    <recommendedName>
        <fullName evidence="7">Aspartate carbamoyltransferase</fullName>
        <ecNumber evidence="7">2.1.3.2</ecNumber>
    </recommendedName>
    <alternativeName>
        <fullName evidence="7">Aspartate transcarbamylase</fullName>
        <shortName evidence="7">ATCase</shortName>
    </alternativeName>
</protein>
<accession>A0A4R7ZA25</accession>
<evidence type="ECO:0000313" key="11">
    <source>
        <dbReference type="Proteomes" id="UP000294743"/>
    </source>
</evidence>
<evidence type="ECO:0000256" key="3">
    <source>
        <dbReference type="ARBA" id="ARBA00022679"/>
    </source>
</evidence>
<comment type="subunit">
    <text evidence="7">Heterododecamer (2C3:3R2) of six catalytic PyrB chains organized as two trimers (C3), and six regulatory PyrI chains organized as three dimers (R2).</text>
</comment>
<name>A0A4R7ZA25_9FIRM</name>
<dbReference type="InterPro" id="IPR006131">
    <property type="entry name" value="Asp_carbamoyltransf_Asp/Orn-bd"/>
</dbReference>
<dbReference type="InterPro" id="IPR002082">
    <property type="entry name" value="Asp_carbamoyltransf"/>
</dbReference>
<evidence type="ECO:0000256" key="4">
    <source>
        <dbReference type="ARBA" id="ARBA00022975"/>
    </source>
</evidence>
<feature type="binding site" evidence="7">
    <location>
        <position position="131"/>
    </location>
    <ligand>
        <name>carbamoyl phosphate</name>
        <dbReference type="ChEBI" id="CHEBI:58228"/>
    </ligand>
</feature>
<dbReference type="PANTHER" id="PTHR45753:SF6">
    <property type="entry name" value="ASPARTATE CARBAMOYLTRANSFERASE"/>
    <property type="match status" value="1"/>
</dbReference>
<dbReference type="PANTHER" id="PTHR45753">
    <property type="entry name" value="ORNITHINE CARBAMOYLTRANSFERASE, MITOCHONDRIAL"/>
    <property type="match status" value="1"/>
</dbReference>
<dbReference type="InterPro" id="IPR036901">
    <property type="entry name" value="Asp/Orn_carbamoylTrfase_sf"/>
</dbReference>